<feature type="transmembrane region" description="Helical" evidence="1">
    <location>
        <begin position="84"/>
        <end position="103"/>
    </location>
</feature>
<organism evidence="2 3">
    <name type="scientific">Ash yellows phytoplasma</name>
    <dbReference type="NCBI Taxonomy" id="35780"/>
    <lineage>
        <taxon>Bacteria</taxon>
        <taxon>Bacillati</taxon>
        <taxon>Mycoplasmatota</taxon>
        <taxon>Mollicutes</taxon>
        <taxon>Acholeplasmatales</taxon>
        <taxon>Acholeplasmataceae</taxon>
        <taxon>Candidatus Phytoplasma</taxon>
        <taxon>16SrVII (Ash yellows group)</taxon>
    </lineage>
</organism>
<reference evidence="2" key="1">
    <citation type="submission" date="2024-03" db="EMBL/GenBank/DDBJ databases">
        <title>The Complete Genome of 'Candidatus Phytoplasma fraxini' AshY1 from the Ash Yellows Group.</title>
        <authorList>
            <person name="Boehm J.W."/>
            <person name="Huettel B."/>
            <person name="Schneider B."/>
            <person name="Kube M."/>
        </authorList>
    </citation>
    <scope>NUCLEOTIDE SEQUENCE [LARGE SCALE GENOMIC DNA]</scope>
    <source>
        <strain evidence="2">AshY1</strain>
    </source>
</reference>
<accession>A0ABZ2U7M9</accession>
<keyword evidence="3" id="KW-1185">Reference proteome</keyword>
<dbReference type="Proteomes" id="UP001484199">
    <property type="component" value="Chromosome"/>
</dbReference>
<feature type="transmembrane region" description="Helical" evidence="1">
    <location>
        <begin position="140"/>
        <end position="162"/>
    </location>
</feature>
<evidence type="ECO:0000313" key="2">
    <source>
        <dbReference type="EMBL" id="WYY26161.1"/>
    </source>
</evidence>
<keyword evidence="1" id="KW-0812">Transmembrane</keyword>
<dbReference type="EMBL" id="CP146843">
    <property type="protein sequence ID" value="WYY26161.1"/>
    <property type="molecule type" value="Genomic_DNA"/>
</dbReference>
<proteinExistence type="predicted"/>
<evidence type="ECO:0000256" key="1">
    <source>
        <dbReference type="SAM" id="Phobius"/>
    </source>
</evidence>
<protein>
    <submittedName>
        <fullName evidence="2">Uncharacterized protein</fullName>
    </submittedName>
</protein>
<feature type="transmembrane region" description="Helical" evidence="1">
    <location>
        <begin position="59"/>
        <end position="77"/>
    </location>
</feature>
<evidence type="ECO:0000313" key="3">
    <source>
        <dbReference type="Proteomes" id="UP001484199"/>
    </source>
</evidence>
<keyword evidence="1" id="KW-0472">Membrane</keyword>
<sequence length="192" mass="23613">MLTFFVFNLFLSTYKKVGKYRHPIIKVYQEIKDYQDIKKRDTKVNIFLNKNIISVSQHVLVPLFYFILFFFFIPFSFKDFKRFFFVLLHPLLYLMWFYFQLLFMNGSCESQHPENCWLPYPNIQCNIHGTVLFKCDDNKIWVLTRIIILCFVFSLLFFKIFLLKNKFNEKYFNNKKRNKKINIKINIKKQKK</sequence>
<gene>
    <name evidence="2" type="ORF">AshY1_00040</name>
</gene>
<keyword evidence="1" id="KW-1133">Transmembrane helix</keyword>
<name>A0ABZ2U7M9_ASHYP</name>